<dbReference type="Proteomes" id="UP001335648">
    <property type="component" value="Unassembled WGS sequence"/>
</dbReference>
<evidence type="ECO:0000313" key="2">
    <source>
        <dbReference type="Proteomes" id="UP001335648"/>
    </source>
</evidence>
<dbReference type="AlphaFoldDB" id="A0AAN8BKI3"/>
<proteinExistence type="predicted"/>
<gene>
    <name evidence="1" type="ORF">CesoFtcFv8_017637</name>
</gene>
<comment type="caution">
    <text evidence="1">The sequence shown here is derived from an EMBL/GenBank/DDBJ whole genome shotgun (WGS) entry which is preliminary data.</text>
</comment>
<dbReference type="EMBL" id="JAULUE010002059">
    <property type="protein sequence ID" value="KAK5886623.1"/>
    <property type="molecule type" value="Genomic_DNA"/>
</dbReference>
<reference evidence="1 2" key="1">
    <citation type="journal article" date="2023" name="Mol. Biol. Evol.">
        <title>Genomics of Secondarily Temperate Adaptation in the Only Non-Antarctic Icefish.</title>
        <authorList>
            <person name="Rivera-Colon A.G."/>
            <person name="Rayamajhi N."/>
            <person name="Minhas B.F."/>
            <person name="Madrigal G."/>
            <person name="Bilyk K.T."/>
            <person name="Yoon V."/>
            <person name="Hune M."/>
            <person name="Gregory S."/>
            <person name="Cheng C.H.C."/>
            <person name="Catchen J.M."/>
        </authorList>
    </citation>
    <scope>NUCLEOTIDE SEQUENCE [LARGE SCALE GENOMIC DNA]</scope>
    <source>
        <strain evidence="1">JC2023a</strain>
    </source>
</reference>
<name>A0AAN8BKI3_9TELE</name>
<evidence type="ECO:0000313" key="1">
    <source>
        <dbReference type="EMBL" id="KAK5886623.1"/>
    </source>
</evidence>
<sequence>MDAVFVCRRERDCEPVSQLGDPFLRSGAIKPTGPQVIFETTEEEVLIFATLQPPTTPSSPSFLPSNSSLC</sequence>
<accession>A0AAN8BKI3</accession>
<protein>
    <submittedName>
        <fullName evidence="1">Uncharacterized protein</fullName>
    </submittedName>
</protein>
<organism evidence="1 2">
    <name type="scientific">Champsocephalus esox</name>
    <name type="common">pike icefish</name>
    <dbReference type="NCBI Taxonomy" id="159716"/>
    <lineage>
        <taxon>Eukaryota</taxon>
        <taxon>Metazoa</taxon>
        <taxon>Chordata</taxon>
        <taxon>Craniata</taxon>
        <taxon>Vertebrata</taxon>
        <taxon>Euteleostomi</taxon>
        <taxon>Actinopterygii</taxon>
        <taxon>Neopterygii</taxon>
        <taxon>Teleostei</taxon>
        <taxon>Neoteleostei</taxon>
        <taxon>Acanthomorphata</taxon>
        <taxon>Eupercaria</taxon>
        <taxon>Perciformes</taxon>
        <taxon>Notothenioidei</taxon>
        <taxon>Channichthyidae</taxon>
        <taxon>Champsocephalus</taxon>
    </lineage>
</organism>
<keyword evidence="2" id="KW-1185">Reference proteome</keyword>